<feature type="domain" description="Rab-GAP TBC" evidence="4">
    <location>
        <begin position="58"/>
        <end position="237"/>
    </location>
</feature>
<keyword evidence="3" id="KW-0472">Membrane</keyword>
<dbReference type="AlphaFoldDB" id="A0A6A7BYN9"/>
<dbReference type="Proteomes" id="UP000799421">
    <property type="component" value="Unassembled WGS sequence"/>
</dbReference>
<dbReference type="EMBL" id="MU005988">
    <property type="protein sequence ID" value="KAF2859815.1"/>
    <property type="molecule type" value="Genomic_DNA"/>
</dbReference>
<sequence>MAQRTAESFTTTPREDGGGSAPEKQLHTSNEKVEQILQASRIRDYARLRELAAEEGGFVDDLTRRTAWPVLLACNSDETHPDAELVPHPDEAQVDLDVDRSFVYYPEDESEKRALKRNLAGIIKKVLRRHNMLHYFQGYHDIVQVLLLVLGEDAAFEAVRRLSLLRIRDFMLPSIAGTEIHLRLLPPILHALDAELYRHLSQTQPFFALAATLTLYAHEIEEYGEIARLFDFVLANEAAVPLYLFAVIVVSRKKELMKIDANEPELLQAVLSKLPKPLDLEGLIQRTSDVFKTHPPHKLSGRAWRQVSNYSVLKTTCKPEELAQQTPEHGECLFMQQDAEIKRREARALRHRQLGLLARRYRWPATYAGLVLFPVILAYGSTRLPATFWSPMLFHMRQQISHVFS</sequence>
<dbReference type="GO" id="GO:0006888">
    <property type="term" value="P:endoplasmic reticulum to Golgi vesicle-mediated transport"/>
    <property type="evidence" value="ECO:0007669"/>
    <property type="project" value="TreeGrafter"/>
</dbReference>
<dbReference type="Pfam" id="PF00566">
    <property type="entry name" value="RabGAP-TBC"/>
    <property type="match status" value="1"/>
</dbReference>
<dbReference type="PANTHER" id="PTHR20913">
    <property type="entry name" value="TBC1 DOMAIN FAMILY MEMBER 20/GTPASE"/>
    <property type="match status" value="1"/>
</dbReference>
<dbReference type="InterPro" id="IPR035969">
    <property type="entry name" value="Rab-GAP_TBC_sf"/>
</dbReference>
<keyword evidence="1" id="KW-0343">GTPase activation</keyword>
<reference evidence="5" key="1">
    <citation type="journal article" date="2020" name="Stud. Mycol.">
        <title>101 Dothideomycetes genomes: a test case for predicting lifestyles and emergence of pathogens.</title>
        <authorList>
            <person name="Haridas S."/>
            <person name="Albert R."/>
            <person name="Binder M."/>
            <person name="Bloem J."/>
            <person name="Labutti K."/>
            <person name="Salamov A."/>
            <person name="Andreopoulos B."/>
            <person name="Baker S."/>
            <person name="Barry K."/>
            <person name="Bills G."/>
            <person name="Bluhm B."/>
            <person name="Cannon C."/>
            <person name="Castanera R."/>
            <person name="Culley D."/>
            <person name="Daum C."/>
            <person name="Ezra D."/>
            <person name="Gonzalez J."/>
            <person name="Henrissat B."/>
            <person name="Kuo A."/>
            <person name="Liang C."/>
            <person name="Lipzen A."/>
            <person name="Lutzoni F."/>
            <person name="Magnuson J."/>
            <person name="Mondo S."/>
            <person name="Nolan M."/>
            <person name="Ohm R."/>
            <person name="Pangilinan J."/>
            <person name="Park H.-J."/>
            <person name="Ramirez L."/>
            <person name="Alfaro M."/>
            <person name="Sun H."/>
            <person name="Tritt A."/>
            <person name="Yoshinaga Y."/>
            <person name="Zwiers L.-H."/>
            <person name="Turgeon B."/>
            <person name="Goodwin S."/>
            <person name="Spatafora J."/>
            <person name="Crous P."/>
            <person name="Grigoriev I."/>
        </authorList>
    </citation>
    <scope>NUCLEOTIDE SEQUENCE</scope>
    <source>
        <strain evidence="5">CBS 480.64</strain>
    </source>
</reference>
<dbReference type="OrthoDB" id="206700at2759"/>
<evidence type="ECO:0000313" key="6">
    <source>
        <dbReference type="Proteomes" id="UP000799421"/>
    </source>
</evidence>
<dbReference type="InterPro" id="IPR000195">
    <property type="entry name" value="Rab-GAP-TBC_dom"/>
</dbReference>
<proteinExistence type="predicted"/>
<feature type="region of interest" description="Disordered" evidence="2">
    <location>
        <begin position="1"/>
        <end position="31"/>
    </location>
</feature>
<feature type="compositionally biased region" description="Polar residues" evidence="2">
    <location>
        <begin position="1"/>
        <end position="12"/>
    </location>
</feature>
<evidence type="ECO:0000256" key="1">
    <source>
        <dbReference type="ARBA" id="ARBA00022468"/>
    </source>
</evidence>
<evidence type="ECO:0000256" key="3">
    <source>
        <dbReference type="SAM" id="Phobius"/>
    </source>
</evidence>
<feature type="transmembrane region" description="Helical" evidence="3">
    <location>
        <begin position="229"/>
        <end position="250"/>
    </location>
</feature>
<evidence type="ECO:0000259" key="4">
    <source>
        <dbReference type="PROSITE" id="PS50086"/>
    </source>
</evidence>
<organism evidence="5 6">
    <name type="scientific">Piedraia hortae CBS 480.64</name>
    <dbReference type="NCBI Taxonomy" id="1314780"/>
    <lineage>
        <taxon>Eukaryota</taxon>
        <taxon>Fungi</taxon>
        <taxon>Dikarya</taxon>
        <taxon>Ascomycota</taxon>
        <taxon>Pezizomycotina</taxon>
        <taxon>Dothideomycetes</taxon>
        <taxon>Dothideomycetidae</taxon>
        <taxon>Capnodiales</taxon>
        <taxon>Piedraiaceae</taxon>
        <taxon>Piedraia</taxon>
    </lineage>
</organism>
<dbReference type="Gene3D" id="1.10.8.1310">
    <property type="match status" value="1"/>
</dbReference>
<keyword evidence="3" id="KW-0812">Transmembrane</keyword>
<dbReference type="SUPFAM" id="SSF47923">
    <property type="entry name" value="Ypt/Rab-GAP domain of gyp1p"/>
    <property type="match status" value="2"/>
</dbReference>
<dbReference type="InterPro" id="IPR045913">
    <property type="entry name" value="TBC20/Gyp8-like"/>
</dbReference>
<dbReference type="GO" id="GO:0005096">
    <property type="term" value="F:GTPase activator activity"/>
    <property type="evidence" value="ECO:0007669"/>
    <property type="project" value="UniProtKB-KW"/>
</dbReference>
<dbReference type="Gene3D" id="1.10.472.80">
    <property type="entry name" value="Ypt/Rab-GAP domain of gyp1p, domain 3"/>
    <property type="match status" value="1"/>
</dbReference>
<accession>A0A6A7BYN9</accession>
<keyword evidence="6" id="KW-1185">Reference proteome</keyword>
<dbReference type="FunFam" id="1.10.8.1310:FF:000005">
    <property type="entry name" value="GTPase-activating protein gyp10"/>
    <property type="match status" value="1"/>
</dbReference>
<evidence type="ECO:0000256" key="2">
    <source>
        <dbReference type="SAM" id="MobiDB-lite"/>
    </source>
</evidence>
<dbReference type="GO" id="GO:0005789">
    <property type="term" value="C:endoplasmic reticulum membrane"/>
    <property type="evidence" value="ECO:0007669"/>
    <property type="project" value="TreeGrafter"/>
</dbReference>
<keyword evidence="3" id="KW-1133">Transmembrane helix</keyword>
<dbReference type="SMART" id="SM00164">
    <property type="entry name" value="TBC"/>
    <property type="match status" value="1"/>
</dbReference>
<gene>
    <name evidence="5" type="ORF">K470DRAFT_90663</name>
</gene>
<feature type="transmembrane region" description="Helical" evidence="3">
    <location>
        <begin position="361"/>
        <end position="380"/>
    </location>
</feature>
<dbReference type="PANTHER" id="PTHR20913:SF7">
    <property type="entry name" value="RE60063P"/>
    <property type="match status" value="1"/>
</dbReference>
<protein>
    <submittedName>
        <fullName evidence="5">RabGAP/TBC</fullName>
    </submittedName>
</protein>
<name>A0A6A7BYN9_9PEZI</name>
<dbReference type="PROSITE" id="PS50086">
    <property type="entry name" value="TBC_RABGAP"/>
    <property type="match status" value="1"/>
</dbReference>
<evidence type="ECO:0000313" key="5">
    <source>
        <dbReference type="EMBL" id="KAF2859815.1"/>
    </source>
</evidence>